<reference evidence="1" key="1">
    <citation type="submission" date="2021-06" db="EMBL/GenBank/DDBJ databases">
        <authorList>
            <person name="Kallberg Y."/>
            <person name="Tangrot J."/>
            <person name="Rosling A."/>
        </authorList>
    </citation>
    <scope>NUCLEOTIDE SEQUENCE</scope>
    <source>
        <strain evidence="1">AU212A</strain>
    </source>
</reference>
<sequence length="299" mass="34394">MLITTLQIGMKFPDMESVHSALENYSVETSLPYKFRTNNSNKLLVVCLLYEVDEASTCSFIVSAHKCKDGYIHIIRLIQHDQNCSTFSETFKVRESYLTKFTALLVEDITAFKPCDIVNHLCTEVGAEASYMKAWRSQAINKKHSAEEIEKSYQHINSLLNNLLIENSESVTTFKSSYKDVYFSVSMINSKNRLVPIAFAICSVKNSNNWTWFCEHLHMTFPFMNMIKTIIISDRKKHIEKNVNTKFKTKLGGKIWAVAKALHVEEFNKIIEEISDLHEEASIYLSKIPSAKWTLSKYS</sequence>
<dbReference type="Proteomes" id="UP000789860">
    <property type="component" value="Unassembled WGS sequence"/>
</dbReference>
<comment type="caution">
    <text evidence="1">The sequence shown here is derived from an EMBL/GenBank/DDBJ whole genome shotgun (WGS) entry which is preliminary data.</text>
</comment>
<evidence type="ECO:0000313" key="1">
    <source>
        <dbReference type="EMBL" id="CAG8434550.1"/>
    </source>
</evidence>
<accession>A0ACA9JTV2</accession>
<dbReference type="EMBL" id="CAJVPM010000024">
    <property type="protein sequence ID" value="CAG8434550.1"/>
    <property type="molecule type" value="Genomic_DNA"/>
</dbReference>
<proteinExistence type="predicted"/>
<keyword evidence="2" id="KW-1185">Reference proteome</keyword>
<organism evidence="1 2">
    <name type="scientific">Scutellospora calospora</name>
    <dbReference type="NCBI Taxonomy" id="85575"/>
    <lineage>
        <taxon>Eukaryota</taxon>
        <taxon>Fungi</taxon>
        <taxon>Fungi incertae sedis</taxon>
        <taxon>Mucoromycota</taxon>
        <taxon>Glomeromycotina</taxon>
        <taxon>Glomeromycetes</taxon>
        <taxon>Diversisporales</taxon>
        <taxon>Gigasporaceae</taxon>
        <taxon>Scutellospora</taxon>
    </lineage>
</organism>
<name>A0ACA9JTV2_9GLOM</name>
<gene>
    <name evidence="1" type="ORF">SCALOS_LOCUS91</name>
</gene>
<evidence type="ECO:0000313" key="2">
    <source>
        <dbReference type="Proteomes" id="UP000789860"/>
    </source>
</evidence>
<protein>
    <submittedName>
        <fullName evidence="1">6928_t:CDS:1</fullName>
    </submittedName>
</protein>